<organism evidence="1 2">
    <name type="scientific">Calycina marina</name>
    <dbReference type="NCBI Taxonomy" id="1763456"/>
    <lineage>
        <taxon>Eukaryota</taxon>
        <taxon>Fungi</taxon>
        <taxon>Dikarya</taxon>
        <taxon>Ascomycota</taxon>
        <taxon>Pezizomycotina</taxon>
        <taxon>Leotiomycetes</taxon>
        <taxon>Helotiales</taxon>
        <taxon>Pezizellaceae</taxon>
        <taxon>Calycina</taxon>
    </lineage>
</organism>
<comment type="caution">
    <text evidence="1">The sequence shown here is derived from an EMBL/GenBank/DDBJ whole genome shotgun (WGS) entry which is preliminary data.</text>
</comment>
<evidence type="ECO:0000313" key="2">
    <source>
        <dbReference type="Proteomes" id="UP000887226"/>
    </source>
</evidence>
<dbReference type="AlphaFoldDB" id="A0A9P7Z980"/>
<name>A0A9P7Z980_9HELO</name>
<keyword evidence="2" id="KW-1185">Reference proteome</keyword>
<dbReference type="EMBL" id="MU253777">
    <property type="protein sequence ID" value="KAG9247265.1"/>
    <property type="molecule type" value="Genomic_DNA"/>
</dbReference>
<protein>
    <submittedName>
        <fullName evidence="1">Uncharacterized protein</fullName>
    </submittedName>
</protein>
<dbReference type="Proteomes" id="UP000887226">
    <property type="component" value="Unassembled WGS sequence"/>
</dbReference>
<accession>A0A9P7Z980</accession>
<sequence length="135" mass="14967">MPELFNTPVLLLSIFPSVHPFDSSLPLRHPQIITSPSHQNPFPVQIHTIRMRTTMPVLPQVALLRTSDANASTIALIYGMLSCHSLINLEAGHVKRGYWHYLRHRFYTSLAVFAVQGMAAVMAGIGPRANNGVQV</sequence>
<proteinExistence type="predicted"/>
<reference evidence="1" key="1">
    <citation type="journal article" date="2021" name="IMA Fungus">
        <title>Genomic characterization of three marine fungi, including Emericellopsis atlantica sp. nov. with signatures of a generalist lifestyle and marine biomass degradation.</title>
        <authorList>
            <person name="Hagestad O.C."/>
            <person name="Hou L."/>
            <person name="Andersen J.H."/>
            <person name="Hansen E.H."/>
            <person name="Altermark B."/>
            <person name="Li C."/>
            <person name="Kuhnert E."/>
            <person name="Cox R.J."/>
            <person name="Crous P.W."/>
            <person name="Spatafora J.W."/>
            <person name="Lail K."/>
            <person name="Amirebrahimi M."/>
            <person name="Lipzen A."/>
            <person name="Pangilinan J."/>
            <person name="Andreopoulos W."/>
            <person name="Hayes R.D."/>
            <person name="Ng V."/>
            <person name="Grigoriev I.V."/>
            <person name="Jackson S.A."/>
            <person name="Sutton T.D.S."/>
            <person name="Dobson A.D.W."/>
            <person name="Rama T."/>
        </authorList>
    </citation>
    <scope>NUCLEOTIDE SEQUENCE</scope>
    <source>
        <strain evidence="1">TRa3180A</strain>
    </source>
</reference>
<gene>
    <name evidence="1" type="ORF">BJ878DRAFT_493420</name>
</gene>
<evidence type="ECO:0000313" key="1">
    <source>
        <dbReference type="EMBL" id="KAG9247265.1"/>
    </source>
</evidence>